<feature type="region of interest" description="Disordered" evidence="1">
    <location>
        <begin position="1"/>
        <end position="22"/>
    </location>
</feature>
<comment type="caution">
    <text evidence="3">The sequence shown here is derived from an EMBL/GenBank/DDBJ whole genome shotgun (WGS) entry which is preliminary data.</text>
</comment>
<feature type="transmembrane region" description="Helical" evidence="2">
    <location>
        <begin position="83"/>
        <end position="106"/>
    </location>
</feature>
<proteinExistence type="predicted"/>
<feature type="transmembrane region" description="Helical" evidence="2">
    <location>
        <begin position="53"/>
        <end position="71"/>
    </location>
</feature>
<gene>
    <name evidence="3" type="ORF">BJ976_001743</name>
</gene>
<evidence type="ECO:0000256" key="1">
    <source>
        <dbReference type="SAM" id="MobiDB-lite"/>
    </source>
</evidence>
<protein>
    <submittedName>
        <fullName evidence="3">Uncharacterized protein</fullName>
    </submittedName>
</protein>
<keyword evidence="2" id="KW-0472">Membrane</keyword>
<feature type="transmembrane region" description="Helical" evidence="2">
    <location>
        <begin position="30"/>
        <end position="47"/>
    </location>
</feature>
<accession>A0A4Y8X1M3</accession>
<evidence type="ECO:0000313" key="3">
    <source>
        <dbReference type="EMBL" id="MBB4883392.1"/>
    </source>
</evidence>
<evidence type="ECO:0000256" key="2">
    <source>
        <dbReference type="SAM" id="Phobius"/>
    </source>
</evidence>
<sequence>MSATPPPPVTPPARRPDGEDPARTRVGRRLLWQSAALLGMVLTFMLALPWKLVSPALAVVALVLGVLVWTGSRGVDRSGTSRAAAGAGSALALVGLTVGLLPALLWNETAAFERCNGSAVTVRAQQECAREFTRVVEERTGIAQLGG</sequence>
<dbReference type="RefSeq" id="WP_135030037.1">
    <property type="nucleotide sequence ID" value="NZ_BMLA01000002.1"/>
</dbReference>
<evidence type="ECO:0000313" key="4">
    <source>
        <dbReference type="Proteomes" id="UP000560081"/>
    </source>
</evidence>
<keyword evidence="2" id="KW-1133">Transmembrane helix</keyword>
<dbReference type="OrthoDB" id="4965679at2"/>
<dbReference type="AlphaFoldDB" id="A0A4Y8X1M3"/>
<reference evidence="3 4" key="1">
    <citation type="submission" date="2020-08" db="EMBL/GenBank/DDBJ databases">
        <title>Sequencing the genomes of 1000 actinobacteria strains.</title>
        <authorList>
            <person name="Klenk H.-P."/>
        </authorList>
    </citation>
    <scope>NUCLEOTIDE SEQUENCE [LARGE SCALE GENOMIC DNA]</scope>
    <source>
        <strain evidence="3 4">DSM 19079</strain>
    </source>
</reference>
<dbReference type="Proteomes" id="UP000560081">
    <property type="component" value="Unassembled WGS sequence"/>
</dbReference>
<name>A0A4Y8X1M3_9MICC</name>
<organism evidence="3 4">
    <name type="scientific">Micrococcus flavus</name>
    <dbReference type="NCBI Taxonomy" id="384602"/>
    <lineage>
        <taxon>Bacteria</taxon>
        <taxon>Bacillati</taxon>
        <taxon>Actinomycetota</taxon>
        <taxon>Actinomycetes</taxon>
        <taxon>Micrococcales</taxon>
        <taxon>Micrococcaceae</taxon>
        <taxon>Micrococcus</taxon>
    </lineage>
</organism>
<keyword evidence="2" id="KW-0812">Transmembrane</keyword>
<keyword evidence="4" id="KW-1185">Reference proteome</keyword>
<feature type="compositionally biased region" description="Pro residues" evidence="1">
    <location>
        <begin position="1"/>
        <end position="13"/>
    </location>
</feature>
<dbReference type="EMBL" id="JACHMC010000001">
    <property type="protein sequence ID" value="MBB4883392.1"/>
    <property type="molecule type" value="Genomic_DNA"/>
</dbReference>